<dbReference type="PANTHER" id="PTHR45528:SF1">
    <property type="entry name" value="SENSOR HISTIDINE KINASE CPXA"/>
    <property type="match status" value="1"/>
</dbReference>
<evidence type="ECO:0000256" key="2">
    <source>
        <dbReference type="ARBA" id="ARBA00004651"/>
    </source>
</evidence>
<feature type="domain" description="Histidine kinase" evidence="15">
    <location>
        <begin position="247"/>
        <end position="456"/>
    </location>
</feature>
<dbReference type="PROSITE" id="PS50109">
    <property type="entry name" value="HIS_KIN"/>
    <property type="match status" value="1"/>
</dbReference>
<dbReference type="SUPFAM" id="SSF47384">
    <property type="entry name" value="Homodimeric domain of signal transducing histidine kinase"/>
    <property type="match status" value="1"/>
</dbReference>
<accession>A0A1I2DLV3</accession>
<dbReference type="EMBL" id="FONN01000007">
    <property type="protein sequence ID" value="SFE81585.1"/>
    <property type="molecule type" value="Genomic_DNA"/>
</dbReference>
<dbReference type="InterPro" id="IPR036890">
    <property type="entry name" value="HATPase_C_sf"/>
</dbReference>
<evidence type="ECO:0000256" key="7">
    <source>
        <dbReference type="ARBA" id="ARBA00022692"/>
    </source>
</evidence>
<dbReference type="GO" id="GO:0005524">
    <property type="term" value="F:ATP binding"/>
    <property type="evidence" value="ECO:0007669"/>
    <property type="project" value="UniProtKB-KW"/>
</dbReference>
<dbReference type="Proteomes" id="UP000183410">
    <property type="component" value="Unassembled WGS sequence"/>
</dbReference>
<keyword evidence="10" id="KW-0067">ATP-binding</keyword>
<keyword evidence="4" id="KW-1003">Cell membrane</keyword>
<name>A0A1I2DLV3_9BACL</name>
<evidence type="ECO:0000256" key="12">
    <source>
        <dbReference type="ARBA" id="ARBA00023012"/>
    </source>
</evidence>
<dbReference type="Pfam" id="PF02518">
    <property type="entry name" value="HATPase_c"/>
    <property type="match status" value="1"/>
</dbReference>
<keyword evidence="5" id="KW-0597">Phosphoprotein</keyword>
<evidence type="ECO:0000256" key="11">
    <source>
        <dbReference type="ARBA" id="ARBA00022989"/>
    </source>
</evidence>
<keyword evidence="13 14" id="KW-0472">Membrane</keyword>
<keyword evidence="6" id="KW-0808">Transferase</keyword>
<keyword evidence="18" id="KW-1185">Reference proteome</keyword>
<sequence>MNNVKLIHRLNLSFGILLLSVLTITAVLIYPLLFNTLIDRQRQEMQTQGSMLMNFAVPSTPAMPVQSPKPMEQKDSVIEDRQIDMVLFAPNEQVIYSNLPPAKAMKWIELSKQSKLDKGIWRGENDKYIVETISTKGSMSMAKDITAVMATPISEIKSLQLSLFLRLMIILFVGGITAFLLSTLITKRLVTPLANLRDELKKVETRRFSEVRLVASGGEIGEVAKSVYQLAGVLEKYQRTQKQFFQNVSHELKTPLTSIQGFTEGIKDGVFTGVAAEKALNAIVNECVRLKKIVTEMILLGKLESEEGIFHMDKVAVQDLLAQTVERINPLIVKKGLQVRMSGEEKELYIYADREKLLQALINIVSNATRYAKDTIRFQTSANDNGIDIEIADDGEGISDDLLPLLFQRFVKGKNGETGLGLAISRAIVERCNGQISARNQPEGGALFVLHFPKSTFWPQRSNDG</sequence>
<dbReference type="SMART" id="SM00388">
    <property type="entry name" value="HisKA"/>
    <property type="match status" value="1"/>
</dbReference>
<keyword evidence="12" id="KW-0902">Two-component regulatory system</keyword>
<feature type="transmembrane region" description="Helical" evidence="14">
    <location>
        <begin position="163"/>
        <end position="185"/>
    </location>
</feature>
<dbReference type="GO" id="GO:0000155">
    <property type="term" value="F:phosphorelay sensor kinase activity"/>
    <property type="evidence" value="ECO:0007669"/>
    <property type="project" value="InterPro"/>
</dbReference>
<evidence type="ECO:0000256" key="3">
    <source>
        <dbReference type="ARBA" id="ARBA00012438"/>
    </source>
</evidence>
<keyword evidence="8" id="KW-0547">Nucleotide-binding</keyword>
<evidence type="ECO:0000313" key="17">
    <source>
        <dbReference type="EMBL" id="SFE81585.1"/>
    </source>
</evidence>
<dbReference type="PROSITE" id="PS50885">
    <property type="entry name" value="HAMP"/>
    <property type="match status" value="1"/>
</dbReference>
<dbReference type="OrthoDB" id="9780718at2"/>
<dbReference type="Gene3D" id="6.10.340.10">
    <property type="match status" value="1"/>
</dbReference>
<evidence type="ECO:0000256" key="6">
    <source>
        <dbReference type="ARBA" id="ARBA00022679"/>
    </source>
</evidence>
<dbReference type="SMART" id="SM00387">
    <property type="entry name" value="HATPase_c"/>
    <property type="match status" value="1"/>
</dbReference>
<feature type="transmembrane region" description="Helical" evidence="14">
    <location>
        <begin position="12"/>
        <end position="33"/>
    </location>
</feature>
<dbReference type="GO" id="GO:0005886">
    <property type="term" value="C:plasma membrane"/>
    <property type="evidence" value="ECO:0007669"/>
    <property type="project" value="UniProtKB-SubCell"/>
</dbReference>
<keyword evidence="7 14" id="KW-0812">Transmembrane</keyword>
<dbReference type="CDD" id="cd00082">
    <property type="entry name" value="HisKA"/>
    <property type="match status" value="1"/>
</dbReference>
<dbReference type="InterPro" id="IPR004358">
    <property type="entry name" value="Sig_transdc_His_kin-like_C"/>
</dbReference>
<evidence type="ECO:0000256" key="9">
    <source>
        <dbReference type="ARBA" id="ARBA00022777"/>
    </source>
</evidence>
<organism evidence="17 18">
    <name type="scientific">Paenibacillus algorifonticola</name>
    <dbReference type="NCBI Taxonomy" id="684063"/>
    <lineage>
        <taxon>Bacteria</taxon>
        <taxon>Bacillati</taxon>
        <taxon>Bacillota</taxon>
        <taxon>Bacilli</taxon>
        <taxon>Bacillales</taxon>
        <taxon>Paenibacillaceae</taxon>
        <taxon>Paenibacillus</taxon>
    </lineage>
</organism>
<dbReference type="FunFam" id="1.10.287.130:FF:000001">
    <property type="entry name" value="Two-component sensor histidine kinase"/>
    <property type="match status" value="1"/>
</dbReference>
<evidence type="ECO:0000256" key="5">
    <source>
        <dbReference type="ARBA" id="ARBA00022553"/>
    </source>
</evidence>
<dbReference type="Pfam" id="PF00512">
    <property type="entry name" value="HisKA"/>
    <property type="match status" value="1"/>
</dbReference>
<dbReference type="PANTHER" id="PTHR45528">
    <property type="entry name" value="SENSOR HISTIDINE KINASE CPXA"/>
    <property type="match status" value="1"/>
</dbReference>
<protein>
    <recommendedName>
        <fullName evidence="3">histidine kinase</fullName>
        <ecNumber evidence="3">2.7.13.3</ecNumber>
    </recommendedName>
</protein>
<dbReference type="InterPro" id="IPR003661">
    <property type="entry name" value="HisK_dim/P_dom"/>
</dbReference>
<keyword evidence="9 17" id="KW-0418">Kinase</keyword>
<dbReference type="PRINTS" id="PR00344">
    <property type="entry name" value="BCTRLSENSOR"/>
</dbReference>
<evidence type="ECO:0000256" key="10">
    <source>
        <dbReference type="ARBA" id="ARBA00022840"/>
    </source>
</evidence>
<dbReference type="RefSeq" id="WP_052737127.1">
    <property type="nucleotide sequence ID" value="NZ_FONN01000007.1"/>
</dbReference>
<dbReference type="InterPro" id="IPR050398">
    <property type="entry name" value="HssS/ArlS-like"/>
</dbReference>
<evidence type="ECO:0000259" key="15">
    <source>
        <dbReference type="PROSITE" id="PS50109"/>
    </source>
</evidence>
<dbReference type="SUPFAM" id="SSF55874">
    <property type="entry name" value="ATPase domain of HSP90 chaperone/DNA topoisomerase II/histidine kinase"/>
    <property type="match status" value="1"/>
</dbReference>
<proteinExistence type="predicted"/>
<keyword evidence="11 14" id="KW-1133">Transmembrane helix</keyword>
<dbReference type="InterPro" id="IPR005467">
    <property type="entry name" value="His_kinase_dom"/>
</dbReference>
<dbReference type="Gene3D" id="1.10.287.130">
    <property type="match status" value="1"/>
</dbReference>
<evidence type="ECO:0000256" key="1">
    <source>
        <dbReference type="ARBA" id="ARBA00000085"/>
    </source>
</evidence>
<reference evidence="18" key="1">
    <citation type="submission" date="2016-10" db="EMBL/GenBank/DDBJ databases">
        <authorList>
            <person name="Varghese N."/>
            <person name="Submissions S."/>
        </authorList>
    </citation>
    <scope>NUCLEOTIDE SEQUENCE [LARGE SCALE GENOMIC DNA]</scope>
    <source>
        <strain evidence="18">CGMCC 1.10223</strain>
    </source>
</reference>
<evidence type="ECO:0000256" key="8">
    <source>
        <dbReference type="ARBA" id="ARBA00022741"/>
    </source>
</evidence>
<dbReference type="InterPro" id="IPR003660">
    <property type="entry name" value="HAMP_dom"/>
</dbReference>
<dbReference type="InterPro" id="IPR003594">
    <property type="entry name" value="HATPase_dom"/>
</dbReference>
<dbReference type="InterPro" id="IPR036097">
    <property type="entry name" value="HisK_dim/P_sf"/>
</dbReference>
<evidence type="ECO:0000256" key="4">
    <source>
        <dbReference type="ARBA" id="ARBA00022475"/>
    </source>
</evidence>
<gene>
    <name evidence="17" type="ORF">SAMN04487969_10792</name>
</gene>
<comment type="catalytic activity">
    <reaction evidence="1">
        <text>ATP + protein L-histidine = ADP + protein N-phospho-L-histidine.</text>
        <dbReference type="EC" id="2.7.13.3"/>
    </reaction>
</comment>
<dbReference type="Gene3D" id="3.30.565.10">
    <property type="entry name" value="Histidine kinase-like ATPase, C-terminal domain"/>
    <property type="match status" value="1"/>
</dbReference>
<dbReference type="EC" id="2.7.13.3" evidence="3"/>
<evidence type="ECO:0000256" key="14">
    <source>
        <dbReference type="SAM" id="Phobius"/>
    </source>
</evidence>
<evidence type="ECO:0000259" key="16">
    <source>
        <dbReference type="PROSITE" id="PS50885"/>
    </source>
</evidence>
<evidence type="ECO:0000313" key="18">
    <source>
        <dbReference type="Proteomes" id="UP000183410"/>
    </source>
</evidence>
<dbReference type="AlphaFoldDB" id="A0A1I2DLV3"/>
<comment type="subcellular location">
    <subcellularLocation>
        <location evidence="2">Cell membrane</location>
        <topology evidence="2">Multi-pass membrane protein</topology>
    </subcellularLocation>
</comment>
<feature type="domain" description="HAMP" evidence="16">
    <location>
        <begin position="187"/>
        <end position="239"/>
    </location>
</feature>
<evidence type="ECO:0000256" key="13">
    <source>
        <dbReference type="ARBA" id="ARBA00023136"/>
    </source>
</evidence>